<organism evidence="2 3">
    <name type="scientific">Latimeria chalumnae</name>
    <name type="common">Coelacanth</name>
    <dbReference type="NCBI Taxonomy" id="7897"/>
    <lineage>
        <taxon>Eukaryota</taxon>
        <taxon>Metazoa</taxon>
        <taxon>Chordata</taxon>
        <taxon>Craniata</taxon>
        <taxon>Vertebrata</taxon>
        <taxon>Euteleostomi</taxon>
        <taxon>Coelacanthiformes</taxon>
        <taxon>Coelacanthidae</taxon>
        <taxon>Latimeria</taxon>
    </lineage>
</organism>
<dbReference type="Proteomes" id="UP000008672">
    <property type="component" value="Unassembled WGS sequence"/>
</dbReference>
<reference evidence="2" key="3">
    <citation type="submission" date="2025-09" db="UniProtKB">
        <authorList>
            <consortium name="Ensembl"/>
        </authorList>
    </citation>
    <scope>IDENTIFICATION</scope>
</reference>
<dbReference type="GO" id="GO:0008270">
    <property type="term" value="F:zinc ion binding"/>
    <property type="evidence" value="ECO:0007669"/>
    <property type="project" value="InterPro"/>
</dbReference>
<dbReference type="GeneTree" id="ENSGT00390000017898"/>
<dbReference type="GO" id="GO:0003690">
    <property type="term" value="F:double-stranded DNA binding"/>
    <property type="evidence" value="ECO:0007669"/>
    <property type="project" value="InterPro"/>
</dbReference>
<proteinExistence type="predicted"/>
<reference evidence="2" key="2">
    <citation type="submission" date="2025-08" db="UniProtKB">
        <authorList>
            <consortium name="Ensembl"/>
        </authorList>
    </citation>
    <scope>IDENTIFICATION</scope>
</reference>
<dbReference type="PANTHER" id="PTHR32344">
    <property type="entry name" value="U1-TYPE DOMAIN-CONTAINING PROTEIN"/>
    <property type="match status" value="1"/>
</dbReference>
<feature type="domain" description="U1-type" evidence="1">
    <location>
        <begin position="39"/>
        <end position="75"/>
    </location>
</feature>
<dbReference type="InParanoid" id="H3AJH5"/>
<evidence type="ECO:0000313" key="3">
    <source>
        <dbReference type="Proteomes" id="UP000008672"/>
    </source>
</evidence>
<keyword evidence="3" id="KW-1185">Reference proteome</keyword>
<accession>H3AJH5</accession>
<dbReference type="InterPro" id="IPR033375">
    <property type="entry name" value="Cggbp1"/>
</dbReference>
<evidence type="ECO:0000313" key="2">
    <source>
        <dbReference type="Ensembl" id="ENSLACP00000009796.1"/>
    </source>
</evidence>
<sequence length="167" mass="18820">MEKSVKKSAFSGRKRNKTALYITAQQRCEQFGPQLHEDGGKLFCSACNVVLDHIRKSTITDHLRSKTHMKRLAEFSEECVRKKQKTLTTSLQCNTVAQVEKISVVQDFVKMCLEAGIPLEKANHPSVCTFLLAHVKNSDIPPSDQLRKVGLPDVHKAKQICVNQKFV</sequence>
<dbReference type="AlphaFoldDB" id="H3AJH5"/>
<dbReference type="eggNOG" id="ENOG502RXX8">
    <property type="taxonomic scope" value="Eukaryota"/>
</dbReference>
<dbReference type="SMART" id="SM00451">
    <property type="entry name" value="ZnF_U1"/>
    <property type="match status" value="1"/>
</dbReference>
<dbReference type="InterPro" id="IPR003604">
    <property type="entry name" value="Matrin/U1-like-C_Znf_C2H2"/>
</dbReference>
<dbReference type="EMBL" id="AFYH01178515">
    <property type="status" value="NOT_ANNOTATED_CDS"/>
    <property type="molecule type" value="Genomic_DNA"/>
</dbReference>
<dbReference type="GO" id="GO:0005634">
    <property type="term" value="C:nucleus"/>
    <property type="evidence" value="ECO:0007669"/>
    <property type="project" value="InterPro"/>
</dbReference>
<dbReference type="Ensembl" id="ENSLACT00000009872.1">
    <property type="protein sequence ID" value="ENSLACP00000009796.1"/>
    <property type="gene ID" value="ENSLACG00000008639.1"/>
</dbReference>
<dbReference type="GO" id="GO:0006357">
    <property type="term" value="P:regulation of transcription by RNA polymerase II"/>
    <property type="evidence" value="ECO:0007669"/>
    <property type="project" value="InterPro"/>
</dbReference>
<dbReference type="HOGENOM" id="CLU_132996_0_0_1"/>
<protein>
    <recommendedName>
        <fullName evidence="1">U1-type domain-containing protein</fullName>
    </recommendedName>
</protein>
<reference evidence="3" key="1">
    <citation type="submission" date="2011-08" db="EMBL/GenBank/DDBJ databases">
        <title>The draft genome of Latimeria chalumnae.</title>
        <authorList>
            <person name="Di Palma F."/>
            <person name="Alfoldi J."/>
            <person name="Johnson J."/>
            <person name="Berlin A."/>
            <person name="Gnerre S."/>
            <person name="Jaffe D."/>
            <person name="MacCallum I."/>
            <person name="Young S."/>
            <person name="Walker B.J."/>
            <person name="Lander E."/>
            <person name="Lindblad-Toh K."/>
        </authorList>
    </citation>
    <scope>NUCLEOTIDE SEQUENCE [LARGE SCALE GENOMIC DNA]</scope>
    <source>
        <strain evidence="3">Wild caught</strain>
    </source>
</reference>
<evidence type="ECO:0000259" key="1">
    <source>
        <dbReference type="SMART" id="SM00451"/>
    </source>
</evidence>
<dbReference type="STRING" id="7897.ENSLACP00000009796"/>
<name>H3AJH5_LATCH</name>
<dbReference type="PANTHER" id="PTHR32344:SF1">
    <property type="entry name" value="U1-TYPE DOMAIN-CONTAINING PROTEIN"/>
    <property type="match status" value="1"/>
</dbReference>
<dbReference type="OMA" id="GKLYCTF"/>